<dbReference type="Proteomes" id="UP000059419">
    <property type="component" value="Chromosome 1"/>
</dbReference>
<organism evidence="1 2">
    <name type="scientific">Duffyella gerundensis</name>
    <dbReference type="NCBI Taxonomy" id="1619313"/>
    <lineage>
        <taxon>Bacteria</taxon>
        <taxon>Pseudomonadati</taxon>
        <taxon>Pseudomonadota</taxon>
        <taxon>Gammaproteobacteria</taxon>
        <taxon>Enterobacterales</taxon>
        <taxon>Erwiniaceae</taxon>
        <taxon>Duffyella</taxon>
    </lineage>
</organism>
<accession>A0A0U5L1B9</accession>
<evidence type="ECO:0000313" key="1">
    <source>
        <dbReference type="EMBL" id="CUU22992.1"/>
    </source>
</evidence>
<proteinExistence type="predicted"/>
<protein>
    <submittedName>
        <fullName evidence="1">Uncharacterized protein</fullName>
    </submittedName>
</protein>
<evidence type="ECO:0000313" key="2">
    <source>
        <dbReference type="Proteomes" id="UP000059419"/>
    </source>
</evidence>
<name>A0A0U5L1B9_9GAMM</name>
<dbReference type="KEGG" id="ege:EM595_0756"/>
<gene>
    <name evidence="1" type="ORF">EM595_0756</name>
</gene>
<dbReference type="AlphaFoldDB" id="A0A0U5L1B9"/>
<dbReference type="EMBL" id="LN907827">
    <property type="protein sequence ID" value="CUU22992.1"/>
    <property type="molecule type" value="Genomic_DNA"/>
</dbReference>
<sequence>MPGFASASIAAFRLFVNPFTKKQHFHLKPNLLIS</sequence>
<keyword evidence="2" id="KW-1185">Reference proteome</keyword>
<reference evidence="2" key="1">
    <citation type="submission" date="2015-11" db="EMBL/GenBank/DDBJ databases">
        <authorList>
            <person name="Blom J."/>
        </authorList>
    </citation>
    <scope>NUCLEOTIDE SEQUENCE [LARGE SCALE GENOMIC DNA]</scope>
</reference>